<feature type="region of interest" description="Disordered" evidence="1">
    <location>
        <begin position="528"/>
        <end position="568"/>
    </location>
</feature>
<feature type="compositionally biased region" description="Basic residues" evidence="1">
    <location>
        <begin position="534"/>
        <end position="546"/>
    </location>
</feature>
<evidence type="ECO:0000256" key="1">
    <source>
        <dbReference type="SAM" id="MobiDB-lite"/>
    </source>
</evidence>
<name>A0A0C9TG91_PAXIN</name>
<feature type="compositionally biased region" description="Basic and acidic residues" evidence="1">
    <location>
        <begin position="27"/>
        <end position="39"/>
    </location>
</feature>
<feature type="region of interest" description="Disordered" evidence="1">
    <location>
        <begin position="894"/>
        <end position="929"/>
    </location>
</feature>
<dbReference type="EMBL" id="KN819341">
    <property type="protein sequence ID" value="KIJ14660.1"/>
    <property type="molecule type" value="Genomic_DNA"/>
</dbReference>
<feature type="region of interest" description="Disordered" evidence="1">
    <location>
        <begin position="228"/>
        <end position="297"/>
    </location>
</feature>
<feature type="compositionally biased region" description="Basic and acidic residues" evidence="1">
    <location>
        <begin position="910"/>
        <end position="925"/>
    </location>
</feature>
<feature type="compositionally biased region" description="Basic and acidic residues" evidence="1">
    <location>
        <begin position="674"/>
        <end position="686"/>
    </location>
</feature>
<dbReference type="Proteomes" id="UP000053647">
    <property type="component" value="Unassembled WGS sequence"/>
</dbReference>
<feature type="region of interest" description="Disordered" evidence="1">
    <location>
        <begin position="587"/>
        <end position="652"/>
    </location>
</feature>
<feature type="region of interest" description="Disordered" evidence="1">
    <location>
        <begin position="767"/>
        <end position="804"/>
    </location>
</feature>
<reference evidence="3" key="2">
    <citation type="submission" date="2015-01" db="EMBL/GenBank/DDBJ databases">
        <title>Evolutionary Origins and Diversification of the Mycorrhizal Mutualists.</title>
        <authorList>
            <consortium name="DOE Joint Genome Institute"/>
            <consortium name="Mycorrhizal Genomics Consortium"/>
            <person name="Kohler A."/>
            <person name="Kuo A."/>
            <person name="Nagy L.G."/>
            <person name="Floudas D."/>
            <person name="Copeland A."/>
            <person name="Barry K.W."/>
            <person name="Cichocki N."/>
            <person name="Veneault-Fourrey C."/>
            <person name="LaButti K."/>
            <person name="Lindquist E.A."/>
            <person name="Lipzen A."/>
            <person name="Lundell T."/>
            <person name="Morin E."/>
            <person name="Murat C."/>
            <person name="Riley R."/>
            <person name="Ohm R."/>
            <person name="Sun H."/>
            <person name="Tunlid A."/>
            <person name="Henrissat B."/>
            <person name="Grigoriev I.V."/>
            <person name="Hibbett D.S."/>
            <person name="Martin F."/>
        </authorList>
    </citation>
    <scope>NUCLEOTIDE SEQUENCE [LARGE SCALE GENOMIC DNA]</scope>
    <source>
        <strain evidence="3">ATCC 200175</strain>
    </source>
</reference>
<dbReference type="OrthoDB" id="3228777at2759"/>
<dbReference type="HOGENOM" id="CLU_258778_0_0_1"/>
<feature type="region of interest" description="Disordered" evidence="1">
    <location>
        <begin position="1171"/>
        <end position="1191"/>
    </location>
</feature>
<feature type="region of interest" description="Disordered" evidence="1">
    <location>
        <begin position="1029"/>
        <end position="1052"/>
    </location>
</feature>
<feature type="region of interest" description="Disordered" evidence="1">
    <location>
        <begin position="418"/>
        <end position="509"/>
    </location>
</feature>
<feature type="compositionally biased region" description="Basic and acidic residues" evidence="1">
    <location>
        <begin position="548"/>
        <end position="562"/>
    </location>
</feature>
<reference evidence="2 3" key="1">
    <citation type="submission" date="2014-06" db="EMBL/GenBank/DDBJ databases">
        <authorList>
            <consortium name="DOE Joint Genome Institute"/>
            <person name="Kuo A."/>
            <person name="Kohler A."/>
            <person name="Nagy L.G."/>
            <person name="Floudas D."/>
            <person name="Copeland A."/>
            <person name="Barry K.W."/>
            <person name="Cichocki N."/>
            <person name="Veneault-Fourrey C."/>
            <person name="LaButti K."/>
            <person name="Lindquist E.A."/>
            <person name="Lipzen A."/>
            <person name="Lundell T."/>
            <person name="Morin E."/>
            <person name="Murat C."/>
            <person name="Sun H."/>
            <person name="Tunlid A."/>
            <person name="Henrissat B."/>
            <person name="Grigoriev I.V."/>
            <person name="Hibbett D.S."/>
            <person name="Martin F."/>
            <person name="Nordberg H.P."/>
            <person name="Cantor M.N."/>
            <person name="Hua S.X."/>
        </authorList>
    </citation>
    <scope>NUCLEOTIDE SEQUENCE [LARGE SCALE GENOMIC DNA]</scope>
    <source>
        <strain evidence="2 3">ATCC 200175</strain>
    </source>
</reference>
<gene>
    <name evidence="2" type="ORF">PAXINDRAFT_169592</name>
</gene>
<feature type="compositionally biased region" description="Low complexity" evidence="1">
    <location>
        <begin position="590"/>
        <end position="636"/>
    </location>
</feature>
<protein>
    <submittedName>
        <fullName evidence="2">Uncharacterized protein</fullName>
    </submittedName>
</protein>
<sequence>MVLKSHNGLSFSFLPRLGFGSSQKADSSNRSRNAEKPQEDWYIPYNGPYEMPKDIASTGHHHSGGHDNDPFRSTPLLGRVGGASPSIRSVAVGASPVPGDSSRSRANTFSGPMQPPTLLIPNIDGGIGESPIPLQRSPVSPVRSKRASRINFFAFSGRKLSHGVPIIQFPQSQRENTPDLSMPGGWPSEKVIKPKAHVADPTSVPPALRTDEEDYYYSYYSALTPTFPLSRSATPRVDSTNPPSFNQLSSRHRDHLDPNSQHSSPVDYSHTRLQHPYAYPSPSQEQHPQTPLESDSAQLLQHTDSLQHRLQASRTGVNPTPNIMPTSSANSQVKWETQLRHQPLLRASTSVPNLASAAKSSLQPPGKMNAVPASRRQERWLAAETWCDALLFPRPRFKVKQGPWQYTGASQRIVTTHIEGDPNGSIRAGSPGRPRSVSATLNTARARPTLTKSRSAADLRKPSTGLSRSGFEPALETLVDEPTPRESVADHVPSSEAELSLPDPPPSLTQVIEEGECLQRQRDQWKLQASKSLGNKHTRSLSRVRSRSVSENHVRGRRKSEGGKGQSHLEFLAARTLLGNQSVMPMVHVSKPSGSSSSHSKSYSHSHSQSSHSHTHSQTSHSHSYSLTTSNSSKSSRNPHRHGHSRNGSWGKTALMKAGALCGVGKNDSYNTPEDDKPPLFSRVDEPSGVSLGNPATGALDDVHFDRMVSPVPSVPIGEVGVAISSPPPERNAFPNLNMEDLSMPGHPFSGDPSYPRSYGVGHDTQEEAHATPKHMHKSSEYAGPHRSAFDPNLPPPTATSDVSMRHRLPPRANVHLGTAAHPYGLALAQMGEPAVSGMGGHGAVLQVPRTGTSESPAGHDLNPHLSLTNPDFERYGVGEALVYASFPRPEDIIRPKAGDVRQPSPPEVESPHRMDEVKTREQSPSRDTVVQAIQETPGGSSELSSDPPSTAPTADVAARVFDSSDDLDEFQDLFYQPPHCSSSGDEHRESSIISRQITCDLPSSESGSALTNLVRSLGEEMEELRALTLTPSDSTRQHRSEDHANRTSSTSGLKYVLLDPARALSSSPIPMDSPTQVPFPIQQEGEPATQLSVVIPEDVVSSAASSVLESPEENDTFGYPIRHGLVEAVAPFPVHTPRRTSTHLSIMDGIEGQADVLNPVTAHDGSIPSSAEAIRSSTLTTTSDNSRMSELSDFPLPPSARPGIDPGHVSILSYLDATCPSPDSQFSDIDTLALSPPLPAPPSHDMSYDSRRTTFGASADIDVIAPQIQVSTP</sequence>
<evidence type="ECO:0000313" key="2">
    <source>
        <dbReference type="EMBL" id="KIJ14660.1"/>
    </source>
</evidence>
<feature type="region of interest" description="Disordered" evidence="1">
    <location>
        <begin position="666"/>
        <end position="690"/>
    </location>
</feature>
<accession>A0A0C9TG91</accession>
<feature type="compositionally biased region" description="Polar residues" evidence="1">
    <location>
        <begin position="1176"/>
        <end position="1190"/>
    </location>
</feature>
<dbReference type="AlphaFoldDB" id="A0A0C9TG91"/>
<organism evidence="2 3">
    <name type="scientific">Paxillus involutus ATCC 200175</name>
    <dbReference type="NCBI Taxonomy" id="664439"/>
    <lineage>
        <taxon>Eukaryota</taxon>
        <taxon>Fungi</taxon>
        <taxon>Dikarya</taxon>
        <taxon>Basidiomycota</taxon>
        <taxon>Agaricomycotina</taxon>
        <taxon>Agaricomycetes</taxon>
        <taxon>Agaricomycetidae</taxon>
        <taxon>Boletales</taxon>
        <taxon>Paxilineae</taxon>
        <taxon>Paxillaceae</taxon>
        <taxon>Paxillus</taxon>
    </lineage>
</organism>
<feature type="compositionally biased region" description="Basic and acidic residues" evidence="1">
    <location>
        <begin position="1036"/>
        <end position="1046"/>
    </location>
</feature>
<feature type="compositionally biased region" description="Polar residues" evidence="1">
    <location>
        <begin position="281"/>
        <end position="297"/>
    </location>
</feature>
<feature type="region of interest" description="Disordered" evidence="1">
    <location>
        <begin position="20"/>
        <end position="115"/>
    </location>
</feature>
<proteinExistence type="predicted"/>
<evidence type="ECO:0000313" key="3">
    <source>
        <dbReference type="Proteomes" id="UP000053647"/>
    </source>
</evidence>
<keyword evidence="3" id="KW-1185">Reference proteome</keyword>
<feature type="compositionally biased region" description="Polar residues" evidence="1">
    <location>
        <begin position="228"/>
        <end position="249"/>
    </location>
</feature>